<feature type="compositionally biased region" description="Low complexity" evidence="5">
    <location>
        <begin position="114"/>
        <end position="182"/>
    </location>
</feature>
<comment type="caution">
    <text evidence="7">The sequence shown here is derived from an EMBL/GenBank/DDBJ whole genome shotgun (WGS) entry which is preliminary data.</text>
</comment>
<dbReference type="Pfam" id="PF02817">
    <property type="entry name" value="E3_binding"/>
    <property type="match status" value="1"/>
</dbReference>
<keyword evidence="3 4" id="KW-0450">Lipoyl</keyword>
<keyword evidence="4 7" id="KW-0808">Transferase</keyword>
<feature type="region of interest" description="Disordered" evidence="5">
    <location>
        <begin position="88"/>
        <end position="182"/>
    </location>
</feature>
<organism evidence="7 8">
    <name type="scientific">Amycolatopsis thermoflava</name>
    <dbReference type="NCBI Taxonomy" id="84480"/>
    <lineage>
        <taxon>Bacteria</taxon>
        <taxon>Bacillati</taxon>
        <taxon>Actinomycetota</taxon>
        <taxon>Actinomycetes</taxon>
        <taxon>Pseudonocardiales</taxon>
        <taxon>Pseudonocardiaceae</taxon>
        <taxon>Amycolatopsis</taxon>
        <taxon>Amycolatopsis methanolica group</taxon>
    </lineage>
</organism>
<dbReference type="Gene3D" id="3.30.559.10">
    <property type="entry name" value="Chloramphenicol acetyltransferase-like domain"/>
    <property type="match status" value="1"/>
</dbReference>
<dbReference type="InterPro" id="IPR000089">
    <property type="entry name" value="Biotin_lipoyl"/>
</dbReference>
<comment type="cofactor">
    <cofactor evidence="1 4">
        <name>(R)-lipoate</name>
        <dbReference type="ChEBI" id="CHEBI:83088"/>
    </cofactor>
</comment>
<evidence type="ECO:0000256" key="5">
    <source>
        <dbReference type="SAM" id="MobiDB-lite"/>
    </source>
</evidence>
<dbReference type="Gene3D" id="4.10.320.10">
    <property type="entry name" value="E3-binding domain"/>
    <property type="match status" value="1"/>
</dbReference>
<dbReference type="GO" id="GO:0006086">
    <property type="term" value="P:pyruvate decarboxylation to acetyl-CoA"/>
    <property type="evidence" value="ECO:0007669"/>
    <property type="project" value="InterPro"/>
</dbReference>
<keyword evidence="4" id="KW-0012">Acyltransferase</keyword>
<evidence type="ECO:0000259" key="6">
    <source>
        <dbReference type="PROSITE" id="PS50968"/>
    </source>
</evidence>
<dbReference type="Gene3D" id="2.40.50.100">
    <property type="match status" value="1"/>
</dbReference>
<dbReference type="EC" id="2.3.1.-" evidence="4"/>
<evidence type="ECO:0000313" key="8">
    <source>
        <dbReference type="Proteomes" id="UP000274843"/>
    </source>
</evidence>
<evidence type="ECO:0000256" key="3">
    <source>
        <dbReference type="ARBA" id="ARBA00022823"/>
    </source>
</evidence>
<dbReference type="InterPro" id="IPR004167">
    <property type="entry name" value="PSBD"/>
</dbReference>
<proteinExistence type="inferred from homology"/>
<dbReference type="EMBL" id="RKHY01000001">
    <property type="protein sequence ID" value="ROS38537.1"/>
    <property type="molecule type" value="Genomic_DNA"/>
</dbReference>
<dbReference type="InterPro" id="IPR023213">
    <property type="entry name" value="CAT-like_dom_sf"/>
</dbReference>
<feature type="domain" description="Lipoyl-binding" evidence="6">
    <location>
        <begin position="3"/>
        <end position="78"/>
    </location>
</feature>
<accession>A0A3N2GPI7</accession>
<dbReference type="CDD" id="cd06849">
    <property type="entry name" value="lipoyl_domain"/>
    <property type="match status" value="1"/>
</dbReference>
<keyword evidence="8" id="KW-1185">Reference proteome</keyword>
<dbReference type="GO" id="GO:0016746">
    <property type="term" value="F:acyltransferase activity"/>
    <property type="evidence" value="ECO:0007669"/>
    <property type="project" value="UniProtKB-KW"/>
</dbReference>
<dbReference type="PROSITE" id="PS00189">
    <property type="entry name" value="LIPOYL"/>
    <property type="match status" value="1"/>
</dbReference>
<dbReference type="AlphaFoldDB" id="A0A3N2GPI7"/>
<evidence type="ECO:0000256" key="4">
    <source>
        <dbReference type="RuleBase" id="RU003423"/>
    </source>
</evidence>
<dbReference type="PANTHER" id="PTHR23151">
    <property type="entry name" value="DIHYDROLIPOAMIDE ACETYL/SUCCINYL-TRANSFERASE-RELATED"/>
    <property type="match status" value="1"/>
</dbReference>
<dbReference type="InterPro" id="IPR011053">
    <property type="entry name" value="Single_hybrid_motif"/>
</dbReference>
<dbReference type="Proteomes" id="UP000274843">
    <property type="component" value="Unassembled WGS sequence"/>
</dbReference>
<gene>
    <name evidence="7" type="ORF">EDD35_0820</name>
</gene>
<dbReference type="Pfam" id="PF00364">
    <property type="entry name" value="Biotin_lipoyl"/>
    <property type="match status" value="1"/>
</dbReference>
<dbReference type="InterPro" id="IPR003016">
    <property type="entry name" value="2-oxoA_DH_lipoyl-BS"/>
</dbReference>
<name>A0A3N2GPI7_9PSEU</name>
<reference evidence="7 8" key="1">
    <citation type="submission" date="2018-11" db="EMBL/GenBank/DDBJ databases">
        <title>Sequencing the genomes of 1000 actinobacteria strains.</title>
        <authorList>
            <person name="Klenk H.-P."/>
        </authorList>
    </citation>
    <scope>NUCLEOTIDE SEQUENCE [LARGE SCALE GENOMIC DNA]</scope>
    <source>
        <strain evidence="7 8">DSM 44348</strain>
    </source>
</reference>
<dbReference type="InterPro" id="IPR036625">
    <property type="entry name" value="E3-bd_dom_sf"/>
</dbReference>
<protein>
    <recommendedName>
        <fullName evidence="4">Dihydrolipoamide acetyltransferase component of pyruvate dehydrogenase complex</fullName>
        <ecNumber evidence="4">2.3.1.-</ecNumber>
    </recommendedName>
</protein>
<evidence type="ECO:0000256" key="1">
    <source>
        <dbReference type="ARBA" id="ARBA00001938"/>
    </source>
</evidence>
<dbReference type="GO" id="GO:0045254">
    <property type="term" value="C:pyruvate dehydrogenase complex"/>
    <property type="evidence" value="ECO:0007669"/>
    <property type="project" value="InterPro"/>
</dbReference>
<dbReference type="InterPro" id="IPR001078">
    <property type="entry name" value="2-oxoacid_DH_actylTfrase"/>
</dbReference>
<dbReference type="SUPFAM" id="SSF51230">
    <property type="entry name" value="Single hybrid motif"/>
    <property type="match status" value="1"/>
</dbReference>
<evidence type="ECO:0000256" key="2">
    <source>
        <dbReference type="ARBA" id="ARBA00007317"/>
    </source>
</evidence>
<dbReference type="InterPro" id="IPR045257">
    <property type="entry name" value="E2/Pdx1"/>
</dbReference>
<evidence type="ECO:0000313" key="7">
    <source>
        <dbReference type="EMBL" id="ROS38537.1"/>
    </source>
</evidence>
<comment type="similarity">
    <text evidence="2 4">Belongs to the 2-oxoacid dehydrogenase family.</text>
</comment>
<dbReference type="SUPFAM" id="SSF52777">
    <property type="entry name" value="CoA-dependent acyltransferases"/>
    <property type="match status" value="1"/>
</dbReference>
<keyword evidence="7" id="KW-0670">Pyruvate</keyword>
<dbReference type="Pfam" id="PF00198">
    <property type="entry name" value="2-oxoacid_dh"/>
    <property type="match status" value="1"/>
</dbReference>
<dbReference type="SUPFAM" id="SSF47005">
    <property type="entry name" value="Peripheral subunit-binding domain of 2-oxo acid dehydrogenase complex"/>
    <property type="match status" value="1"/>
</dbReference>
<dbReference type="PROSITE" id="PS50968">
    <property type="entry name" value="BIOTINYL_LIPOYL"/>
    <property type="match status" value="1"/>
</dbReference>
<dbReference type="PANTHER" id="PTHR23151:SF90">
    <property type="entry name" value="DIHYDROLIPOYLLYSINE-RESIDUE ACETYLTRANSFERASE COMPONENT OF PYRUVATE DEHYDROGENASE COMPLEX, MITOCHONDRIAL-RELATED"/>
    <property type="match status" value="1"/>
</dbReference>
<sequence>MQEAPLVMPKMSMTMTEGTLVTWHKSEGDEVRAGEVVCEVATDKVDMEVEAPADGTLARIVAQPDEVVAVGEPIAYLTTAAEDLLAGLFDGPAPEPAPQPEREREPEPAPAAPAPVAAQPGPAPAVPAAAEPEPASPAPVAAQPEPAPAAPAAAQPEPAPVAPVAAQPKPKPAAPAAAEPEPVPAAPARVAAVPAARRAAAERGIDLATITPTGPAATIRLADLPPLEVKPRRSPRAVIARRMSASAQVPQFVVYRDLEVPAAGDWTTVFLRALAGALRRHPELNAEWADGDVRRHDHVGVALAVDTGRGLLAPVLRDPDLDDGLAERVRDLVRRARAGKLTLAEMSGGTTTLSNLGGFGVDAFHALLSPPQATALAVGRVQEKVVPVPGGIGLSLRCTVGLTVDHRVGDGADAARLLASVQELLTL</sequence>
<dbReference type="RefSeq" id="WP_123682895.1">
    <property type="nucleotide sequence ID" value="NZ_RKHY01000001.1"/>
</dbReference>
<dbReference type="GeneID" id="301842288"/>